<dbReference type="EMBL" id="JAPTSV010000006">
    <property type="protein sequence ID" value="KAJ1526739.1"/>
    <property type="molecule type" value="Genomic_DNA"/>
</dbReference>
<sequence length="296" mass="30411">MLGMASGHGDESAAEPNRRFVPRLPPSYGRPHHPYAAMMYPEFQYRPPPPSYQASMQEYRLRLLLLDRHPGAGGGGGIAGAGPAQTYRSHAGSLLRAPLGCRREVAASEYSRPPSYRSRSSSTRPSLEPGGGHGGGSTGLAGSLAGSLAGALAGALGAAGLHSRTGSVATDHSMSDAGTCPPAHQPVSVISVGGGALTLSTSLLQVFTMTGNDPASSALQMMLRKSEDGSPTKDANLVTIVQTSSAHTHGPAPHTRTRTHSTHAQDPSAPVIVTVSGSTTTAVCPDNAEMEILAHL</sequence>
<evidence type="ECO:0000313" key="3">
    <source>
        <dbReference type="Proteomes" id="UP001075354"/>
    </source>
</evidence>
<feature type="region of interest" description="Disordered" evidence="1">
    <location>
        <begin position="244"/>
        <end position="266"/>
    </location>
</feature>
<gene>
    <name evidence="2" type="ORF">ONE63_008318</name>
</gene>
<feature type="region of interest" description="Disordered" evidence="1">
    <location>
        <begin position="108"/>
        <end position="139"/>
    </location>
</feature>
<proteinExistence type="predicted"/>
<feature type="region of interest" description="Disordered" evidence="1">
    <location>
        <begin position="1"/>
        <end position="26"/>
    </location>
</feature>
<keyword evidence="3" id="KW-1185">Reference proteome</keyword>
<accession>A0AAV7XKQ7</accession>
<feature type="compositionally biased region" description="Low complexity" evidence="1">
    <location>
        <begin position="108"/>
        <end position="128"/>
    </location>
</feature>
<name>A0AAV7XKQ7_9NEOP</name>
<reference evidence="2" key="1">
    <citation type="submission" date="2022-12" db="EMBL/GenBank/DDBJ databases">
        <title>Chromosome-level genome assembly of the bean flower thrips Megalurothrips usitatus.</title>
        <authorList>
            <person name="Ma L."/>
            <person name="Liu Q."/>
            <person name="Li H."/>
            <person name="Cai W."/>
        </authorList>
    </citation>
    <scope>NUCLEOTIDE SEQUENCE</scope>
    <source>
        <strain evidence="2">Cailab_2022a</strain>
    </source>
</reference>
<evidence type="ECO:0000313" key="2">
    <source>
        <dbReference type="EMBL" id="KAJ1526739.1"/>
    </source>
</evidence>
<dbReference type="AlphaFoldDB" id="A0AAV7XKQ7"/>
<feature type="compositionally biased region" description="Gly residues" evidence="1">
    <location>
        <begin position="129"/>
        <end position="139"/>
    </location>
</feature>
<comment type="caution">
    <text evidence="2">The sequence shown here is derived from an EMBL/GenBank/DDBJ whole genome shotgun (WGS) entry which is preliminary data.</text>
</comment>
<evidence type="ECO:0000256" key="1">
    <source>
        <dbReference type="SAM" id="MobiDB-lite"/>
    </source>
</evidence>
<organism evidence="2 3">
    <name type="scientific">Megalurothrips usitatus</name>
    <name type="common">bean blossom thrips</name>
    <dbReference type="NCBI Taxonomy" id="439358"/>
    <lineage>
        <taxon>Eukaryota</taxon>
        <taxon>Metazoa</taxon>
        <taxon>Ecdysozoa</taxon>
        <taxon>Arthropoda</taxon>
        <taxon>Hexapoda</taxon>
        <taxon>Insecta</taxon>
        <taxon>Pterygota</taxon>
        <taxon>Neoptera</taxon>
        <taxon>Paraneoptera</taxon>
        <taxon>Thysanoptera</taxon>
        <taxon>Terebrantia</taxon>
        <taxon>Thripoidea</taxon>
        <taxon>Thripidae</taxon>
        <taxon>Megalurothrips</taxon>
    </lineage>
</organism>
<protein>
    <submittedName>
        <fullName evidence="2">Uncharacterized protein</fullName>
    </submittedName>
</protein>
<dbReference type="Proteomes" id="UP001075354">
    <property type="component" value="Chromosome 6"/>
</dbReference>